<sequence>MLFFFPSSSLMLSLPSQVFGCVVFARSHNPYRRKLDPRVVKCVFIGYPSNKKEFKCYYPPSHWVFVSMDITFHETQSFFKSSLSSSQLPFPTQDVQVQEVTLKNLSLKRPTMKRERKIDIMESNTKGTRNQL</sequence>
<feature type="non-terminal residue" evidence="3">
    <location>
        <position position="1"/>
    </location>
</feature>
<dbReference type="EMBL" id="QJKJ01016496">
    <property type="protein sequence ID" value="RDX60913.1"/>
    <property type="molecule type" value="Genomic_DNA"/>
</dbReference>
<evidence type="ECO:0000313" key="3">
    <source>
        <dbReference type="EMBL" id="RDX60913.1"/>
    </source>
</evidence>
<feature type="domain" description="Retroviral polymerase SH3-like" evidence="2">
    <location>
        <begin position="21"/>
        <end position="83"/>
    </location>
</feature>
<reference evidence="3" key="1">
    <citation type="submission" date="2018-05" db="EMBL/GenBank/DDBJ databases">
        <title>Draft genome of Mucuna pruriens seed.</title>
        <authorList>
            <person name="Nnadi N.E."/>
            <person name="Vos R."/>
            <person name="Hasami M.H."/>
            <person name="Devisetty U.K."/>
            <person name="Aguiy J.C."/>
        </authorList>
    </citation>
    <scope>NUCLEOTIDE SEQUENCE [LARGE SCALE GENOMIC DNA]</scope>
    <source>
        <strain evidence="3">JCA_2017</strain>
    </source>
</reference>
<accession>A0A371E4I9</accession>
<proteinExistence type="predicted"/>
<protein>
    <recommendedName>
        <fullName evidence="2">Retroviral polymerase SH3-like domain-containing protein</fullName>
    </recommendedName>
</protein>
<feature type="chain" id="PRO_5017050879" description="Retroviral polymerase SH3-like domain-containing protein" evidence="1">
    <location>
        <begin position="21"/>
        <end position="132"/>
    </location>
</feature>
<dbReference type="AlphaFoldDB" id="A0A371E4I9"/>
<dbReference type="Proteomes" id="UP000257109">
    <property type="component" value="Unassembled WGS sequence"/>
</dbReference>
<organism evidence="3 4">
    <name type="scientific">Mucuna pruriens</name>
    <name type="common">Velvet bean</name>
    <name type="synonym">Dolichos pruriens</name>
    <dbReference type="NCBI Taxonomy" id="157652"/>
    <lineage>
        <taxon>Eukaryota</taxon>
        <taxon>Viridiplantae</taxon>
        <taxon>Streptophyta</taxon>
        <taxon>Embryophyta</taxon>
        <taxon>Tracheophyta</taxon>
        <taxon>Spermatophyta</taxon>
        <taxon>Magnoliopsida</taxon>
        <taxon>eudicotyledons</taxon>
        <taxon>Gunneridae</taxon>
        <taxon>Pentapetalae</taxon>
        <taxon>rosids</taxon>
        <taxon>fabids</taxon>
        <taxon>Fabales</taxon>
        <taxon>Fabaceae</taxon>
        <taxon>Papilionoideae</taxon>
        <taxon>50 kb inversion clade</taxon>
        <taxon>NPAAA clade</taxon>
        <taxon>indigoferoid/millettioid clade</taxon>
        <taxon>Phaseoleae</taxon>
        <taxon>Mucuna</taxon>
    </lineage>
</organism>
<comment type="caution">
    <text evidence="3">The sequence shown here is derived from an EMBL/GenBank/DDBJ whole genome shotgun (WGS) entry which is preliminary data.</text>
</comment>
<evidence type="ECO:0000256" key="1">
    <source>
        <dbReference type="SAM" id="SignalP"/>
    </source>
</evidence>
<gene>
    <name evidence="3" type="ORF">CR513_60910</name>
</gene>
<dbReference type="OrthoDB" id="1917367at2759"/>
<keyword evidence="4" id="KW-1185">Reference proteome</keyword>
<dbReference type="InterPro" id="IPR057670">
    <property type="entry name" value="SH3_retrovirus"/>
</dbReference>
<name>A0A371E4I9_MUCPR</name>
<evidence type="ECO:0000313" key="4">
    <source>
        <dbReference type="Proteomes" id="UP000257109"/>
    </source>
</evidence>
<feature type="signal peptide" evidence="1">
    <location>
        <begin position="1"/>
        <end position="20"/>
    </location>
</feature>
<evidence type="ECO:0000259" key="2">
    <source>
        <dbReference type="Pfam" id="PF25597"/>
    </source>
</evidence>
<keyword evidence="1" id="KW-0732">Signal</keyword>
<dbReference type="Pfam" id="PF25597">
    <property type="entry name" value="SH3_retrovirus"/>
    <property type="match status" value="1"/>
</dbReference>